<keyword evidence="4" id="KW-0804">Transcription</keyword>
<dbReference type="PRINTS" id="PR00039">
    <property type="entry name" value="HTHLYSR"/>
</dbReference>
<feature type="domain" description="HTH lysR-type" evidence="5">
    <location>
        <begin position="1"/>
        <end position="58"/>
    </location>
</feature>
<reference evidence="6" key="2">
    <citation type="submission" date="2020-09" db="EMBL/GenBank/DDBJ databases">
        <authorList>
            <person name="Sun Q."/>
            <person name="Zhou Y."/>
        </authorList>
    </citation>
    <scope>NUCLEOTIDE SEQUENCE</scope>
    <source>
        <strain evidence="6">CGMCC 1.15371</strain>
    </source>
</reference>
<keyword evidence="3" id="KW-0238">DNA-binding</keyword>
<comment type="caution">
    <text evidence="6">The sequence shown here is derived from an EMBL/GenBank/DDBJ whole genome shotgun (WGS) entry which is preliminary data.</text>
</comment>
<organism evidence="6 7">
    <name type="scientific">Pullulanibacillus camelliae</name>
    <dbReference type="NCBI Taxonomy" id="1707096"/>
    <lineage>
        <taxon>Bacteria</taxon>
        <taxon>Bacillati</taxon>
        <taxon>Bacillota</taxon>
        <taxon>Bacilli</taxon>
        <taxon>Bacillales</taxon>
        <taxon>Sporolactobacillaceae</taxon>
        <taxon>Pullulanibacillus</taxon>
    </lineage>
</organism>
<dbReference type="PROSITE" id="PS50931">
    <property type="entry name" value="HTH_LYSR"/>
    <property type="match status" value="1"/>
</dbReference>
<comment type="similarity">
    <text evidence="1">Belongs to the LysR transcriptional regulatory family.</text>
</comment>
<dbReference type="SUPFAM" id="SSF53850">
    <property type="entry name" value="Periplasmic binding protein-like II"/>
    <property type="match status" value="1"/>
</dbReference>
<dbReference type="PANTHER" id="PTHR30126">
    <property type="entry name" value="HTH-TYPE TRANSCRIPTIONAL REGULATOR"/>
    <property type="match status" value="1"/>
</dbReference>
<dbReference type="EMBL" id="BMIR01000002">
    <property type="protein sequence ID" value="GGE31706.1"/>
    <property type="molecule type" value="Genomic_DNA"/>
</dbReference>
<dbReference type="GO" id="GO:0003700">
    <property type="term" value="F:DNA-binding transcription factor activity"/>
    <property type="evidence" value="ECO:0007669"/>
    <property type="project" value="InterPro"/>
</dbReference>
<name>A0A8J2VM80_9BACL</name>
<evidence type="ECO:0000259" key="5">
    <source>
        <dbReference type="PROSITE" id="PS50931"/>
    </source>
</evidence>
<evidence type="ECO:0000313" key="6">
    <source>
        <dbReference type="EMBL" id="GGE31706.1"/>
    </source>
</evidence>
<dbReference type="InterPro" id="IPR005119">
    <property type="entry name" value="LysR_subst-bd"/>
</dbReference>
<dbReference type="SUPFAM" id="SSF46785">
    <property type="entry name" value="Winged helix' DNA-binding domain"/>
    <property type="match status" value="1"/>
</dbReference>
<evidence type="ECO:0000313" key="7">
    <source>
        <dbReference type="Proteomes" id="UP000628775"/>
    </source>
</evidence>
<protein>
    <submittedName>
        <fullName evidence="6">Putative HTH-type transcriptional regulator YraN</fullName>
    </submittedName>
</protein>
<dbReference type="Pfam" id="PF03466">
    <property type="entry name" value="LysR_substrate"/>
    <property type="match status" value="1"/>
</dbReference>
<evidence type="ECO:0000256" key="2">
    <source>
        <dbReference type="ARBA" id="ARBA00023015"/>
    </source>
</evidence>
<dbReference type="AlphaFoldDB" id="A0A8J2VM80"/>
<proteinExistence type="inferred from homology"/>
<evidence type="ECO:0000256" key="1">
    <source>
        <dbReference type="ARBA" id="ARBA00009437"/>
    </source>
</evidence>
<dbReference type="InterPro" id="IPR036390">
    <property type="entry name" value="WH_DNA-bd_sf"/>
</dbReference>
<dbReference type="InterPro" id="IPR036388">
    <property type="entry name" value="WH-like_DNA-bd_sf"/>
</dbReference>
<dbReference type="Gene3D" id="3.40.190.290">
    <property type="match status" value="1"/>
</dbReference>
<dbReference type="Pfam" id="PF00126">
    <property type="entry name" value="HTH_1"/>
    <property type="match status" value="1"/>
</dbReference>
<dbReference type="PANTHER" id="PTHR30126:SF78">
    <property type="entry name" value="HTH LYSR-TYPE DOMAIN-CONTAINING PROTEIN"/>
    <property type="match status" value="1"/>
</dbReference>
<sequence length="287" mass="33889">MDNRDWVILQTIYETRNLTRAAESLFTSQPALSYRIKQLEKELNVQLIIKNNKALTFTPEGERLVAYAKQMTLEYQKVQDELYNMNRDKNGIIRLGVSSNYALYQLPSLLAEFNRRFPKIRFTVQTGWSSSVFQLMQNNESHIAITREEMHWTEQKEVISQDHYCIISKETIDLEHLPSKPRIFLKTNSTIVKKIEDWWKEHYHKPASITMEVDKLETCLEMVRRGLGFAIISDIGLTETDSLHKYQLHSLNGEPVINKTWLLYKTQTYAIPIIQHFIAYVRQYHHH</sequence>
<dbReference type="Gene3D" id="1.10.10.10">
    <property type="entry name" value="Winged helix-like DNA-binding domain superfamily/Winged helix DNA-binding domain"/>
    <property type="match status" value="1"/>
</dbReference>
<gene>
    <name evidence="6" type="primary">yraN</name>
    <name evidence="6" type="ORF">GCM10011391_07950</name>
</gene>
<evidence type="ECO:0000256" key="4">
    <source>
        <dbReference type="ARBA" id="ARBA00023163"/>
    </source>
</evidence>
<dbReference type="CDD" id="cd05466">
    <property type="entry name" value="PBP2_LTTR_substrate"/>
    <property type="match status" value="1"/>
</dbReference>
<dbReference type="Proteomes" id="UP000628775">
    <property type="component" value="Unassembled WGS sequence"/>
</dbReference>
<dbReference type="GO" id="GO:0000976">
    <property type="term" value="F:transcription cis-regulatory region binding"/>
    <property type="evidence" value="ECO:0007669"/>
    <property type="project" value="TreeGrafter"/>
</dbReference>
<accession>A0A8J2VM80</accession>
<evidence type="ECO:0000256" key="3">
    <source>
        <dbReference type="ARBA" id="ARBA00023125"/>
    </source>
</evidence>
<dbReference type="RefSeq" id="WP_188689471.1">
    <property type="nucleotide sequence ID" value="NZ_BMIR01000002.1"/>
</dbReference>
<reference evidence="6" key="1">
    <citation type="journal article" date="2014" name="Int. J. Syst. Evol. Microbiol.">
        <title>Complete genome sequence of Corynebacterium casei LMG S-19264T (=DSM 44701T), isolated from a smear-ripened cheese.</title>
        <authorList>
            <consortium name="US DOE Joint Genome Institute (JGI-PGF)"/>
            <person name="Walter F."/>
            <person name="Albersmeier A."/>
            <person name="Kalinowski J."/>
            <person name="Ruckert C."/>
        </authorList>
    </citation>
    <scope>NUCLEOTIDE SEQUENCE</scope>
    <source>
        <strain evidence="6">CGMCC 1.15371</strain>
    </source>
</reference>
<keyword evidence="7" id="KW-1185">Reference proteome</keyword>
<dbReference type="InterPro" id="IPR000847">
    <property type="entry name" value="LysR_HTH_N"/>
</dbReference>
<keyword evidence="2" id="KW-0805">Transcription regulation</keyword>